<feature type="region of interest" description="Disordered" evidence="1">
    <location>
        <begin position="1"/>
        <end position="61"/>
    </location>
</feature>
<gene>
    <name evidence="2" type="ORF">M9458_024184</name>
</gene>
<dbReference type="EMBL" id="JAMKFB020000011">
    <property type="protein sequence ID" value="KAL0181778.1"/>
    <property type="molecule type" value="Genomic_DNA"/>
</dbReference>
<accession>A0ABD0Q664</accession>
<dbReference type="AlphaFoldDB" id="A0ABD0Q664"/>
<sequence length="61" mass="6855">EVGPPRPPLPKSYQPLESSQSFPPSVPPLPLDSNAWLRSMGPHSGIHQEGYKDDEEFRSRK</sequence>
<feature type="non-terminal residue" evidence="2">
    <location>
        <position position="1"/>
    </location>
</feature>
<protein>
    <submittedName>
        <fullName evidence="2">Uncharacterized protein</fullName>
    </submittedName>
</protein>
<reference evidence="2 3" key="1">
    <citation type="submission" date="2024-05" db="EMBL/GenBank/DDBJ databases">
        <title>Genome sequencing and assembly of Indian major carp, Cirrhinus mrigala (Hamilton, 1822).</title>
        <authorList>
            <person name="Mohindra V."/>
            <person name="Chowdhury L.M."/>
            <person name="Lal K."/>
            <person name="Jena J.K."/>
        </authorList>
    </citation>
    <scope>NUCLEOTIDE SEQUENCE [LARGE SCALE GENOMIC DNA]</scope>
    <source>
        <strain evidence="2">CM1030</strain>
        <tissue evidence="2">Blood</tissue>
    </source>
</reference>
<organism evidence="2 3">
    <name type="scientific">Cirrhinus mrigala</name>
    <name type="common">Mrigala</name>
    <dbReference type="NCBI Taxonomy" id="683832"/>
    <lineage>
        <taxon>Eukaryota</taxon>
        <taxon>Metazoa</taxon>
        <taxon>Chordata</taxon>
        <taxon>Craniata</taxon>
        <taxon>Vertebrata</taxon>
        <taxon>Euteleostomi</taxon>
        <taxon>Actinopterygii</taxon>
        <taxon>Neopterygii</taxon>
        <taxon>Teleostei</taxon>
        <taxon>Ostariophysi</taxon>
        <taxon>Cypriniformes</taxon>
        <taxon>Cyprinidae</taxon>
        <taxon>Labeoninae</taxon>
        <taxon>Labeonini</taxon>
        <taxon>Cirrhinus</taxon>
    </lineage>
</organism>
<dbReference type="Proteomes" id="UP001529510">
    <property type="component" value="Unassembled WGS sequence"/>
</dbReference>
<feature type="compositionally biased region" description="Basic and acidic residues" evidence="1">
    <location>
        <begin position="49"/>
        <end position="61"/>
    </location>
</feature>
<evidence type="ECO:0000313" key="3">
    <source>
        <dbReference type="Proteomes" id="UP001529510"/>
    </source>
</evidence>
<evidence type="ECO:0000256" key="1">
    <source>
        <dbReference type="SAM" id="MobiDB-lite"/>
    </source>
</evidence>
<name>A0ABD0Q664_CIRMR</name>
<feature type="compositionally biased region" description="Pro residues" evidence="1">
    <location>
        <begin position="1"/>
        <end position="10"/>
    </location>
</feature>
<evidence type="ECO:0000313" key="2">
    <source>
        <dbReference type="EMBL" id="KAL0181778.1"/>
    </source>
</evidence>
<comment type="caution">
    <text evidence="2">The sequence shown here is derived from an EMBL/GenBank/DDBJ whole genome shotgun (WGS) entry which is preliminary data.</text>
</comment>
<feature type="non-terminal residue" evidence="2">
    <location>
        <position position="61"/>
    </location>
</feature>
<keyword evidence="3" id="KW-1185">Reference proteome</keyword>
<proteinExistence type="predicted"/>